<dbReference type="Gene3D" id="1.10.10.1820">
    <property type="entry name" value="BsuBI/PstI restriction endonuclease-like"/>
    <property type="match status" value="1"/>
</dbReference>
<accession>A0A848RG26</accession>
<evidence type="ECO:0000313" key="3">
    <source>
        <dbReference type="EMBL" id="NMW92830.1"/>
    </source>
</evidence>
<proteinExistence type="predicted"/>
<keyword evidence="3" id="KW-0540">Nuclease</keyword>
<reference evidence="4 5" key="1">
    <citation type="submission" date="2018-06" db="EMBL/GenBank/DDBJ databases">
        <authorList>
            <consortium name="Pathogen Informatics"/>
            <person name="Doyle S."/>
        </authorList>
    </citation>
    <scope>NUCLEOTIDE SEQUENCE [LARGE SCALE GENOMIC DNA]</scope>
    <source>
        <strain evidence="4 5">NCTC11819</strain>
    </source>
</reference>
<dbReference type="GO" id="GO:0000287">
    <property type="term" value="F:magnesium ion binding"/>
    <property type="evidence" value="ECO:0007669"/>
    <property type="project" value="InterPro"/>
</dbReference>
<evidence type="ECO:0000313" key="4">
    <source>
        <dbReference type="EMBL" id="STO17017.1"/>
    </source>
</evidence>
<dbReference type="Proteomes" id="UP000582487">
    <property type="component" value="Unassembled WGS sequence"/>
</dbReference>
<dbReference type="InterPro" id="IPR041454">
    <property type="entry name" value="BsuBI/PstI_N"/>
</dbReference>
<dbReference type="InterPro" id="IPR009528">
    <property type="entry name" value="Restrct_endonuc_II_BsuBI_C"/>
</dbReference>
<dbReference type="Pfam" id="PF17728">
    <property type="entry name" value="BsuBI_PstI_RE_N"/>
    <property type="match status" value="1"/>
</dbReference>
<dbReference type="GeneID" id="61168350"/>
<gene>
    <name evidence="3" type="ORF">HHJ74_03815</name>
    <name evidence="4" type="ORF">NCTC11819_01600</name>
</gene>
<evidence type="ECO:0000313" key="6">
    <source>
        <dbReference type="Proteomes" id="UP000582487"/>
    </source>
</evidence>
<dbReference type="EMBL" id="UGGQ01000006">
    <property type="protein sequence ID" value="STO17017.1"/>
    <property type="molecule type" value="Genomic_DNA"/>
</dbReference>
<feature type="domain" description="BsuBI/PstI restriction endonuclease HTH" evidence="2">
    <location>
        <begin position="10"/>
        <end position="143"/>
    </location>
</feature>
<keyword evidence="3" id="KW-0255">Endonuclease</keyword>
<evidence type="ECO:0000313" key="5">
    <source>
        <dbReference type="Proteomes" id="UP000255284"/>
    </source>
</evidence>
<feature type="domain" description="BsuBI/PstI restriction endonuclease" evidence="1">
    <location>
        <begin position="160"/>
        <end position="312"/>
    </location>
</feature>
<dbReference type="Proteomes" id="UP000255284">
    <property type="component" value="Unassembled WGS sequence"/>
</dbReference>
<reference evidence="3 6" key="2">
    <citation type="submission" date="2020-04" db="EMBL/GenBank/DDBJ databases">
        <title>Antimicrobial susceptibility and clonality of vaginal-derived multi-drug resistant Mobiluncus isolates in China.</title>
        <authorList>
            <person name="Zhang X."/>
        </authorList>
    </citation>
    <scope>NUCLEOTIDE SEQUENCE [LARGE SCALE GENOMIC DNA]</scope>
    <source>
        <strain evidence="3 6">7</strain>
    </source>
</reference>
<protein>
    <submittedName>
        <fullName evidence="3 4">Restriction endonuclease</fullName>
    </submittedName>
</protein>
<dbReference type="GO" id="GO:0009036">
    <property type="term" value="F:type II site-specific deoxyribonuclease activity"/>
    <property type="evidence" value="ECO:0007669"/>
    <property type="project" value="InterPro"/>
</dbReference>
<evidence type="ECO:0000259" key="2">
    <source>
        <dbReference type="Pfam" id="PF17728"/>
    </source>
</evidence>
<dbReference type="RefSeq" id="WP_115325945.1">
    <property type="nucleotide sequence ID" value="NZ_JABCUV010000003.1"/>
</dbReference>
<dbReference type="Pfam" id="PF06616">
    <property type="entry name" value="BsuBI_PstI_RE"/>
    <property type="match status" value="1"/>
</dbReference>
<sequence>MTELNNEAYDKVEDARFILENLGMDAERSNERSALVFLSLLGIAPDSPWVSASNSMLGTRAIMDFIRDKYEKNYAPNTRETIRRFTLHQFIEALLVTQNPDKPDRPINSPNWNYQITAETLKLVHHYGQEDWSILLNDYLKSIPGIKSKYAAQREMEKIPLILPNGKNFALTPGGQNILIKSIVEEFCPRFTPGGQIIYIGDAGSKWALFEEKALSSLDVTVDEHGKMPDMVIYLRSKNWLVLIEAASSHGPVDSTRKNELSELFSSSTAGLVYVSCFPSRTEFRKYVDKIAWETDIWCADNPTHMIHYNGERFLGPYN</sequence>
<comment type="caution">
    <text evidence="3">The sequence shown here is derived from an EMBL/GenBank/DDBJ whole genome shotgun (WGS) entry which is preliminary data.</text>
</comment>
<organism evidence="3 6">
    <name type="scientific">Mobiluncus mulieris</name>
    <dbReference type="NCBI Taxonomy" id="2052"/>
    <lineage>
        <taxon>Bacteria</taxon>
        <taxon>Bacillati</taxon>
        <taxon>Actinomycetota</taxon>
        <taxon>Actinomycetes</taxon>
        <taxon>Actinomycetales</taxon>
        <taxon>Actinomycetaceae</taxon>
        <taxon>Mobiluncus</taxon>
    </lineage>
</organism>
<dbReference type="InterPro" id="IPR041963">
    <property type="entry name" value="BsuBI/PstI_C_sf"/>
</dbReference>
<dbReference type="GO" id="GO:0003677">
    <property type="term" value="F:DNA binding"/>
    <property type="evidence" value="ECO:0007669"/>
    <property type="project" value="InterPro"/>
</dbReference>
<dbReference type="Gene3D" id="3.40.1350.80">
    <property type="match status" value="1"/>
</dbReference>
<dbReference type="AlphaFoldDB" id="A0A848RG26"/>
<dbReference type="EMBL" id="JABCUV010000003">
    <property type="protein sequence ID" value="NMW92830.1"/>
    <property type="molecule type" value="Genomic_DNA"/>
</dbReference>
<name>A0A848RG26_9ACTO</name>
<evidence type="ECO:0000259" key="1">
    <source>
        <dbReference type="Pfam" id="PF06616"/>
    </source>
</evidence>
<dbReference type="GO" id="GO:0009307">
    <property type="term" value="P:DNA restriction-modification system"/>
    <property type="evidence" value="ECO:0007669"/>
    <property type="project" value="InterPro"/>
</dbReference>
<keyword evidence="3" id="KW-0378">Hydrolase</keyword>
<dbReference type="REBASE" id="404735">
    <property type="entry name" value="Mmu11819IIP"/>
</dbReference>
<dbReference type="InterPro" id="IPR041962">
    <property type="entry name" value="BsuBI/PstI_N_sf"/>
</dbReference>